<evidence type="ECO:0000313" key="2">
    <source>
        <dbReference type="EMBL" id="KIH69996.1"/>
    </source>
</evidence>
<sequence length="99" mass="11718">MLSKIVRALLISSVILFPVVVWFRLNRPIHPQTVIDRLYRQYEDISFVSIDYHANRNRFLGIEREVFTGRFHTHENAGKKRYKFTADAYTGEIMEATEL</sequence>
<dbReference type="GeneID" id="77846048"/>
<dbReference type="Proteomes" id="UP000031546">
    <property type="component" value="Unassembled WGS sequence"/>
</dbReference>
<reference evidence="2 4" key="1">
    <citation type="submission" date="2015-01" db="EMBL/GenBank/DDBJ databases">
        <title>Genome sequences of high lactate-tolerant strain Salinicoccus roseus W12 with industrial interest.</title>
        <authorList>
            <person name="Wang H."/>
            <person name="Yu B."/>
        </authorList>
    </citation>
    <scope>NUCLEOTIDE SEQUENCE [LARGE SCALE GENOMIC DNA]</scope>
    <source>
        <strain evidence="2 4">W12</strain>
    </source>
</reference>
<protein>
    <submittedName>
        <fullName evidence="2">Uncharacterized protein</fullName>
    </submittedName>
</protein>
<keyword evidence="1" id="KW-1133">Transmembrane helix</keyword>
<dbReference type="RefSeq" id="WP_040106637.1">
    <property type="nucleotide sequence ID" value="NZ_CANLZD010000001.1"/>
</dbReference>
<reference evidence="3" key="2">
    <citation type="submission" date="2020-04" db="EMBL/GenBank/DDBJ databases">
        <authorList>
            <person name="Tanveer F."/>
            <person name="Xie Y."/>
            <person name="Shinwari Z.K."/>
        </authorList>
    </citation>
    <scope>NUCLEOTIDE SEQUENCE</scope>
    <source>
        <strain evidence="3">MOSEL-ME25</strain>
    </source>
</reference>
<keyword evidence="1" id="KW-0812">Transmembrane</keyword>
<organism evidence="2 4">
    <name type="scientific">Salinicoccus roseus</name>
    <dbReference type="NCBI Taxonomy" id="45670"/>
    <lineage>
        <taxon>Bacteria</taxon>
        <taxon>Bacillati</taxon>
        <taxon>Bacillota</taxon>
        <taxon>Bacilli</taxon>
        <taxon>Bacillales</taxon>
        <taxon>Staphylococcaceae</taxon>
        <taxon>Salinicoccus</taxon>
    </lineage>
</organism>
<evidence type="ECO:0000313" key="4">
    <source>
        <dbReference type="Proteomes" id="UP000031546"/>
    </source>
</evidence>
<accession>A0A0C2HK92</accession>
<feature type="transmembrane region" description="Helical" evidence="1">
    <location>
        <begin position="6"/>
        <end position="25"/>
    </location>
</feature>
<evidence type="ECO:0000313" key="5">
    <source>
        <dbReference type="Proteomes" id="UP000527860"/>
    </source>
</evidence>
<evidence type="ECO:0000313" key="3">
    <source>
        <dbReference type="EMBL" id="MDB0581297.1"/>
    </source>
</evidence>
<dbReference type="Proteomes" id="UP000527860">
    <property type="component" value="Unassembled WGS sequence"/>
</dbReference>
<proteinExistence type="predicted"/>
<dbReference type="OrthoDB" id="2989832at2"/>
<name>A0A0C2HK92_9STAP</name>
<dbReference type="EMBL" id="JXII01000009">
    <property type="protein sequence ID" value="KIH69996.1"/>
    <property type="molecule type" value="Genomic_DNA"/>
</dbReference>
<comment type="caution">
    <text evidence="2">The sequence shown here is derived from an EMBL/GenBank/DDBJ whole genome shotgun (WGS) entry which is preliminary data.</text>
</comment>
<evidence type="ECO:0000256" key="1">
    <source>
        <dbReference type="SAM" id="Phobius"/>
    </source>
</evidence>
<dbReference type="AlphaFoldDB" id="A0A0C2HK92"/>
<gene>
    <name evidence="3" type="ORF">F7P68_0012260</name>
    <name evidence="2" type="ORF">SN16_10840</name>
</gene>
<reference evidence="3" key="3">
    <citation type="submission" date="2022-12" db="EMBL/GenBank/DDBJ databases">
        <title>Genome analysis and biological profiling of marine Salinicoccus roseus MOSEL-ME25.</title>
        <authorList>
            <person name="Mirza F.T."/>
            <person name="Xie Y."/>
            <person name="Shinwari Z.K."/>
        </authorList>
    </citation>
    <scope>NUCLEOTIDE SEQUENCE</scope>
    <source>
        <strain evidence="3">MOSEL-ME25</strain>
    </source>
</reference>
<dbReference type="EMBL" id="JABEVU030000001">
    <property type="protein sequence ID" value="MDB0581297.1"/>
    <property type="molecule type" value="Genomic_DNA"/>
</dbReference>
<dbReference type="STRING" id="45670.SN16_10840"/>
<keyword evidence="1" id="KW-0472">Membrane</keyword>
<keyword evidence="5" id="KW-1185">Reference proteome</keyword>